<feature type="non-terminal residue" evidence="1">
    <location>
        <position position="1"/>
    </location>
</feature>
<gene>
    <name evidence="1" type="ORF">UK23_06450</name>
</gene>
<accession>A0A0F0HD25</accession>
<keyword evidence="2" id="KW-1185">Reference proteome</keyword>
<dbReference type="Proteomes" id="UP000033393">
    <property type="component" value="Unassembled WGS sequence"/>
</dbReference>
<comment type="caution">
    <text evidence="1">The sequence shown here is derived from an EMBL/GenBank/DDBJ whole genome shotgun (WGS) entry which is preliminary data.</text>
</comment>
<name>A0A0F0HD25_LENAE</name>
<protein>
    <submittedName>
        <fullName evidence="1">Uncharacterized protein</fullName>
    </submittedName>
</protein>
<reference evidence="1 2" key="1">
    <citation type="submission" date="2015-02" db="EMBL/GenBank/DDBJ databases">
        <authorList>
            <person name="Ju K.-S."/>
            <person name="Doroghazi J.R."/>
            <person name="Metcalf W."/>
        </authorList>
    </citation>
    <scope>NUCLEOTIDE SEQUENCE [LARGE SCALE GENOMIC DNA]</scope>
    <source>
        <strain evidence="1 2">NRRL B-16140</strain>
    </source>
</reference>
<feature type="non-terminal residue" evidence="1">
    <location>
        <position position="81"/>
    </location>
</feature>
<proteinExistence type="predicted"/>
<organism evidence="1 2">
    <name type="scientific">Lentzea aerocolonigenes</name>
    <name type="common">Lechevalieria aerocolonigenes</name>
    <name type="synonym">Saccharothrix aerocolonigenes</name>
    <dbReference type="NCBI Taxonomy" id="68170"/>
    <lineage>
        <taxon>Bacteria</taxon>
        <taxon>Bacillati</taxon>
        <taxon>Actinomycetota</taxon>
        <taxon>Actinomycetes</taxon>
        <taxon>Pseudonocardiales</taxon>
        <taxon>Pseudonocardiaceae</taxon>
        <taxon>Lentzea</taxon>
    </lineage>
</organism>
<dbReference type="AlphaFoldDB" id="A0A0F0HD25"/>
<sequence length="81" mass="8489">PADGSFHILFDSGGLYEPTWRLGGPGYLPVGGDWNGNGNSDYGVYRPSDGSFHVLFDTGGAAYNPSWRLGGPGSVPVAGDW</sequence>
<dbReference type="EMBL" id="JYJG01000031">
    <property type="protein sequence ID" value="KJK51533.1"/>
    <property type="molecule type" value="Genomic_DNA"/>
</dbReference>
<evidence type="ECO:0000313" key="2">
    <source>
        <dbReference type="Proteomes" id="UP000033393"/>
    </source>
</evidence>
<evidence type="ECO:0000313" key="1">
    <source>
        <dbReference type="EMBL" id="KJK51533.1"/>
    </source>
</evidence>